<dbReference type="InterPro" id="IPR004026">
    <property type="entry name" value="Ada_DNA_repair_Zn-bd"/>
</dbReference>
<dbReference type="InterPro" id="IPR009057">
    <property type="entry name" value="Homeodomain-like_sf"/>
</dbReference>
<evidence type="ECO:0000256" key="12">
    <source>
        <dbReference type="ARBA" id="ARBA00049348"/>
    </source>
</evidence>
<evidence type="ECO:0000256" key="11">
    <source>
        <dbReference type="ARBA" id="ARBA00023204"/>
    </source>
</evidence>
<dbReference type="Gene3D" id="3.40.10.10">
    <property type="entry name" value="DNA Methylphosphotriester Repair Domain"/>
    <property type="match status" value="1"/>
</dbReference>
<dbReference type="SUPFAM" id="SSF46689">
    <property type="entry name" value="Homeodomain-like"/>
    <property type="match status" value="1"/>
</dbReference>
<evidence type="ECO:0000256" key="8">
    <source>
        <dbReference type="ARBA" id="ARBA00023015"/>
    </source>
</evidence>
<keyword evidence="6" id="KW-0808">Transferase</keyword>
<name>A0A099KVR4_COLPS</name>
<feature type="domain" description="HTH araC/xylS-type" evidence="13">
    <location>
        <begin position="82"/>
        <end position="179"/>
    </location>
</feature>
<evidence type="ECO:0000313" key="15">
    <source>
        <dbReference type="Proteomes" id="UP000029868"/>
    </source>
</evidence>
<dbReference type="InterPro" id="IPR001497">
    <property type="entry name" value="MethylDNA_cys_MeTrfase_AS"/>
</dbReference>
<dbReference type="Pfam" id="PF01035">
    <property type="entry name" value="DNA_binding_1"/>
    <property type="match status" value="1"/>
</dbReference>
<dbReference type="SUPFAM" id="SSF57884">
    <property type="entry name" value="Ada DNA repair protein, N-terminal domain (N-Ada 10)"/>
    <property type="match status" value="1"/>
</dbReference>
<dbReference type="Pfam" id="PF02805">
    <property type="entry name" value="Ada_Zn_binding"/>
    <property type="match status" value="1"/>
</dbReference>
<dbReference type="InterPro" id="IPR008332">
    <property type="entry name" value="MethylG_MeTrfase_N"/>
</dbReference>
<sequence length="353" mass="39594">MTDDVYWHAITEHDAAFDFQFYYGVKSTKTFCFPSCKSKAPLRKNVTYFSGVALAQADGYQACQRCQPNKKTQQDTGLVKLIYACNKIEQHSEGSLTALQLAKSMGLTQFQINRLFKKYLNVTPKNYIDQIQLNTLKINLRNTDNVSHAIYQSGIESSSVIYGRMITHLAMTPKNYLKGGAGIKISYAMGETRLGQVLMAATDKGLSFLQFGESKHQLLAQLVTEYPNAEIMLMPEQSAPQLEHWLHLLNLYLAGCSNELNLPLDIRATAFQKRVWDFLKTIPYGEVMSYGEIAKAIGSPKAFRAVANACAGNNIALVIPCHRVIRGDGSLGGYRWGEKRKRMIIDIENKLNI</sequence>
<dbReference type="RefSeq" id="WP_033081758.1">
    <property type="nucleotide sequence ID" value="NZ_JQEC01000016.1"/>
</dbReference>
<organism evidence="14 15">
    <name type="scientific">Colwellia psychrerythraea</name>
    <name type="common">Vibrio psychroerythus</name>
    <dbReference type="NCBI Taxonomy" id="28229"/>
    <lineage>
        <taxon>Bacteria</taxon>
        <taxon>Pseudomonadati</taxon>
        <taxon>Pseudomonadota</taxon>
        <taxon>Gammaproteobacteria</taxon>
        <taxon>Alteromonadales</taxon>
        <taxon>Colwelliaceae</taxon>
        <taxon>Colwellia</taxon>
    </lineage>
</organism>
<dbReference type="AlphaFoldDB" id="A0A099KVR4"/>
<dbReference type="InterPro" id="IPR036388">
    <property type="entry name" value="WH-like_DNA-bd_sf"/>
</dbReference>
<dbReference type="Gene3D" id="3.30.160.70">
    <property type="entry name" value="Methylated DNA-protein cysteine methyltransferase domain"/>
    <property type="match status" value="1"/>
</dbReference>
<comment type="cofactor">
    <cofactor evidence="2">
        <name>Zn(2+)</name>
        <dbReference type="ChEBI" id="CHEBI:29105"/>
    </cofactor>
</comment>
<accession>A0A099KVR4</accession>
<keyword evidence="10" id="KW-0804">Transcription</keyword>
<dbReference type="Proteomes" id="UP000029868">
    <property type="component" value="Unassembled WGS sequence"/>
</dbReference>
<keyword evidence="7" id="KW-0227">DNA damage</keyword>
<dbReference type="GO" id="GO:0043565">
    <property type="term" value="F:sequence-specific DNA binding"/>
    <property type="evidence" value="ECO:0007669"/>
    <property type="project" value="InterPro"/>
</dbReference>
<gene>
    <name evidence="14" type="ORF">GAB14E_2073</name>
</gene>
<evidence type="ECO:0000256" key="1">
    <source>
        <dbReference type="ARBA" id="ARBA00001286"/>
    </source>
</evidence>
<dbReference type="GO" id="GO:0003908">
    <property type="term" value="F:methylated-DNA-[protein]-cysteine S-methyltransferase activity"/>
    <property type="evidence" value="ECO:0007669"/>
    <property type="project" value="UniProtKB-EC"/>
</dbReference>
<keyword evidence="8" id="KW-0805">Transcription regulation</keyword>
<dbReference type="Gene3D" id="1.10.10.60">
    <property type="entry name" value="Homeodomain-like"/>
    <property type="match status" value="1"/>
</dbReference>
<dbReference type="InterPro" id="IPR018060">
    <property type="entry name" value="HTH_AraC"/>
</dbReference>
<dbReference type="PROSITE" id="PS01124">
    <property type="entry name" value="HTH_ARAC_FAMILY_2"/>
    <property type="match status" value="1"/>
</dbReference>
<dbReference type="InterPro" id="IPR036631">
    <property type="entry name" value="MGMT_N_sf"/>
</dbReference>
<dbReference type="GO" id="GO:0006281">
    <property type="term" value="P:DNA repair"/>
    <property type="evidence" value="ECO:0007669"/>
    <property type="project" value="UniProtKB-KW"/>
</dbReference>
<dbReference type="EC" id="2.1.1.63" evidence="4"/>
<dbReference type="PANTHER" id="PTHR10815:SF14">
    <property type="entry name" value="BIFUNCTIONAL TRANSCRIPTIONAL ACTIVATOR_DNA REPAIR ENZYME ADA"/>
    <property type="match status" value="1"/>
</dbReference>
<dbReference type="InterPro" id="IPR036217">
    <property type="entry name" value="MethylDNA_cys_MeTrfase_DNAb"/>
</dbReference>
<dbReference type="FunFam" id="1.10.10.10:FF:000214">
    <property type="entry name" value="Methylated-DNA--protein-cysteine methyltransferase"/>
    <property type="match status" value="1"/>
</dbReference>
<dbReference type="SMART" id="SM00342">
    <property type="entry name" value="HTH_ARAC"/>
    <property type="match status" value="1"/>
</dbReference>
<keyword evidence="9" id="KW-0010">Activator</keyword>
<evidence type="ECO:0000256" key="10">
    <source>
        <dbReference type="ARBA" id="ARBA00023163"/>
    </source>
</evidence>
<dbReference type="GO" id="GO:0003700">
    <property type="term" value="F:DNA-binding transcription factor activity"/>
    <property type="evidence" value="ECO:0007669"/>
    <property type="project" value="InterPro"/>
</dbReference>
<dbReference type="Pfam" id="PF12833">
    <property type="entry name" value="HTH_18"/>
    <property type="match status" value="1"/>
</dbReference>
<keyword evidence="11" id="KW-0234">DNA repair</keyword>
<dbReference type="EMBL" id="JQEC01000016">
    <property type="protein sequence ID" value="KGJ94839.1"/>
    <property type="molecule type" value="Genomic_DNA"/>
</dbReference>
<dbReference type="CDD" id="cd06445">
    <property type="entry name" value="ATase"/>
    <property type="match status" value="1"/>
</dbReference>
<comment type="catalytic activity">
    <reaction evidence="1">
        <text>a 4-O-methyl-thymidine in DNA + L-cysteinyl-[protein] = a thymidine in DNA + S-methyl-L-cysteinyl-[protein]</text>
        <dbReference type="Rhea" id="RHEA:53428"/>
        <dbReference type="Rhea" id="RHEA-COMP:10131"/>
        <dbReference type="Rhea" id="RHEA-COMP:10132"/>
        <dbReference type="Rhea" id="RHEA-COMP:13555"/>
        <dbReference type="Rhea" id="RHEA-COMP:13556"/>
        <dbReference type="ChEBI" id="CHEBI:29950"/>
        <dbReference type="ChEBI" id="CHEBI:82612"/>
        <dbReference type="ChEBI" id="CHEBI:137386"/>
        <dbReference type="ChEBI" id="CHEBI:137387"/>
        <dbReference type="EC" id="2.1.1.63"/>
    </reaction>
</comment>
<dbReference type="SUPFAM" id="SSF46767">
    <property type="entry name" value="Methylated DNA-protein cysteine methyltransferase, C-terminal domain"/>
    <property type="match status" value="1"/>
</dbReference>
<dbReference type="InterPro" id="IPR014048">
    <property type="entry name" value="MethylDNA_cys_MeTrfase_DNA-bd"/>
</dbReference>
<dbReference type="PROSITE" id="PS00374">
    <property type="entry name" value="MGMT"/>
    <property type="match status" value="1"/>
</dbReference>
<comment type="catalytic activity">
    <reaction evidence="12">
        <text>a 6-O-methyl-2'-deoxyguanosine in DNA + L-cysteinyl-[protein] = S-methyl-L-cysteinyl-[protein] + a 2'-deoxyguanosine in DNA</text>
        <dbReference type="Rhea" id="RHEA:24000"/>
        <dbReference type="Rhea" id="RHEA-COMP:10131"/>
        <dbReference type="Rhea" id="RHEA-COMP:10132"/>
        <dbReference type="Rhea" id="RHEA-COMP:11367"/>
        <dbReference type="Rhea" id="RHEA-COMP:11368"/>
        <dbReference type="ChEBI" id="CHEBI:29950"/>
        <dbReference type="ChEBI" id="CHEBI:82612"/>
        <dbReference type="ChEBI" id="CHEBI:85445"/>
        <dbReference type="ChEBI" id="CHEBI:85448"/>
        <dbReference type="EC" id="2.1.1.63"/>
    </reaction>
</comment>
<dbReference type="OrthoDB" id="9811249at2"/>
<evidence type="ECO:0000313" key="14">
    <source>
        <dbReference type="EMBL" id="KGJ94839.1"/>
    </source>
</evidence>
<dbReference type="PATRIC" id="fig|28229.3.peg.1688"/>
<protein>
    <recommendedName>
        <fullName evidence="4">methylated-DNA--[protein]-cysteine S-methyltransferase</fullName>
        <ecNumber evidence="4">2.1.1.63</ecNumber>
    </recommendedName>
</protein>
<dbReference type="SUPFAM" id="SSF53155">
    <property type="entry name" value="Methylated DNA-protein cysteine methyltransferase domain"/>
    <property type="match status" value="1"/>
</dbReference>
<reference evidence="14 15" key="1">
    <citation type="submission" date="2014-08" db="EMBL/GenBank/DDBJ databases">
        <title>Genomic and Phenotypic Diversity of Colwellia psychrerythraea strains from Disparate Marine Basins.</title>
        <authorList>
            <person name="Techtmann S.M."/>
            <person name="Stelling S.C."/>
            <person name="Utturkar S.M."/>
            <person name="Alshibli N."/>
            <person name="Harris A."/>
            <person name="Brown S.D."/>
            <person name="Hazen T.C."/>
        </authorList>
    </citation>
    <scope>NUCLEOTIDE SEQUENCE [LARGE SCALE GENOMIC DNA]</scope>
    <source>
        <strain evidence="14 15">GAB14E</strain>
    </source>
</reference>
<dbReference type="GO" id="GO:0032259">
    <property type="term" value="P:methylation"/>
    <property type="evidence" value="ECO:0007669"/>
    <property type="project" value="UniProtKB-KW"/>
</dbReference>
<evidence type="ECO:0000256" key="9">
    <source>
        <dbReference type="ARBA" id="ARBA00023159"/>
    </source>
</evidence>
<dbReference type="Pfam" id="PF02870">
    <property type="entry name" value="Methyltransf_1N"/>
    <property type="match status" value="1"/>
</dbReference>
<evidence type="ECO:0000256" key="6">
    <source>
        <dbReference type="ARBA" id="ARBA00022679"/>
    </source>
</evidence>
<comment type="similarity">
    <text evidence="3">Belongs to the MGMT family.</text>
</comment>
<dbReference type="Gene3D" id="1.10.10.10">
    <property type="entry name" value="Winged helix-like DNA-binding domain superfamily/Winged helix DNA-binding domain"/>
    <property type="match status" value="1"/>
</dbReference>
<evidence type="ECO:0000256" key="2">
    <source>
        <dbReference type="ARBA" id="ARBA00001947"/>
    </source>
</evidence>
<proteinExistence type="inferred from homology"/>
<dbReference type="PANTHER" id="PTHR10815">
    <property type="entry name" value="METHYLATED-DNA--PROTEIN-CYSTEINE METHYLTRANSFERASE"/>
    <property type="match status" value="1"/>
</dbReference>
<dbReference type="InterPro" id="IPR035451">
    <property type="entry name" value="Ada-like_dom_sf"/>
</dbReference>
<comment type="caution">
    <text evidence="14">The sequence shown here is derived from an EMBL/GenBank/DDBJ whole genome shotgun (WGS) entry which is preliminary data.</text>
</comment>
<evidence type="ECO:0000256" key="5">
    <source>
        <dbReference type="ARBA" id="ARBA00022603"/>
    </source>
</evidence>
<dbReference type="NCBIfam" id="TIGR00589">
    <property type="entry name" value="ogt"/>
    <property type="match status" value="1"/>
</dbReference>
<dbReference type="GO" id="GO:0008270">
    <property type="term" value="F:zinc ion binding"/>
    <property type="evidence" value="ECO:0007669"/>
    <property type="project" value="InterPro"/>
</dbReference>
<evidence type="ECO:0000256" key="7">
    <source>
        <dbReference type="ARBA" id="ARBA00022763"/>
    </source>
</evidence>
<keyword evidence="5" id="KW-0489">Methyltransferase</keyword>
<evidence type="ECO:0000256" key="3">
    <source>
        <dbReference type="ARBA" id="ARBA00008711"/>
    </source>
</evidence>
<evidence type="ECO:0000259" key="13">
    <source>
        <dbReference type="PROSITE" id="PS01124"/>
    </source>
</evidence>
<evidence type="ECO:0000256" key="4">
    <source>
        <dbReference type="ARBA" id="ARBA00011918"/>
    </source>
</evidence>